<evidence type="ECO:0000256" key="1">
    <source>
        <dbReference type="SAM" id="MobiDB-lite"/>
    </source>
</evidence>
<keyword evidence="3" id="KW-1185">Reference proteome</keyword>
<protein>
    <submittedName>
        <fullName evidence="2">Uncharacterized protein</fullName>
    </submittedName>
</protein>
<accession>A0A815LDE5</accession>
<dbReference type="GO" id="GO:0004842">
    <property type="term" value="F:ubiquitin-protein transferase activity"/>
    <property type="evidence" value="ECO:0007669"/>
    <property type="project" value="InterPro"/>
</dbReference>
<dbReference type="InterPro" id="IPR027417">
    <property type="entry name" value="P-loop_NTPase"/>
</dbReference>
<gene>
    <name evidence="2" type="ORF">XAT740_LOCUS34532</name>
</gene>
<comment type="caution">
    <text evidence="2">The sequence shown here is derived from an EMBL/GenBank/DDBJ whole genome shotgun (WGS) entry which is preliminary data.</text>
</comment>
<reference evidence="2" key="1">
    <citation type="submission" date="2021-02" db="EMBL/GenBank/DDBJ databases">
        <authorList>
            <person name="Nowell W R."/>
        </authorList>
    </citation>
    <scope>NUCLEOTIDE SEQUENCE</scope>
</reference>
<dbReference type="Proteomes" id="UP000663828">
    <property type="component" value="Unassembled WGS sequence"/>
</dbReference>
<dbReference type="EMBL" id="CAJNOR010003383">
    <property type="protein sequence ID" value="CAF1408387.1"/>
    <property type="molecule type" value="Genomic_DNA"/>
</dbReference>
<feature type="region of interest" description="Disordered" evidence="1">
    <location>
        <begin position="3562"/>
        <end position="3613"/>
    </location>
</feature>
<sequence length="3613" mass="424279">MHSDLDPLKQKLNTDIINFFTLLFQYKKSSKDLNYICQGYINLSEFFQIQFNDHQNLLSNMLKIDKNTNGVTFSTTHDLFKKHFYEFYSRDINKLALYFGKSFELIKFLDLVTTDDIENLREAVNDSDDTLMTTKATLDLVILKTFLVATRDEITKCKQESSQDLVMQKLLNCFESAVRDDQSKNIFECFESCNPLLSSIEQVHNSLTQRGIMKGKQIVDIMKHASFKFLDSQTNKEIIRLNYHYDVTLNFNELIDLRDLARLVDYSNTIKGQTDSTKSTSVIHSFISFVDTIENIIKHLTQFKMTGYLFIETSLELNKIFTCKDCNFDELVAYKTKIGEFLVKWECQLNNLYKEYIELTYFKYDQVWSIEKYLQNRTTGANNAYHLLKYIGIQPESFPNDISIDTEDDPANRLRNIGKLLYSKTHSGIITNKYEYQGNNRVFVVKTSEEGVMRAVLSCFKLVGVSARANRLFSCTEKTTWMELKAFAYRCFYSNTFHLLIRSELLTVSIQDKFIELLLQLINLSNDHRFQVGIITTSGEEHQPLINVLRTFELYQPIYDHQMLNKPDLKKETETLLGQNCFLITSDMAGLGKSTYIRNRIDEAGKQHIKFPISGYIDLEILVDRLHTYVNQSTTSKIAIHIDIGIVFDINKLHEFLYCILLFRSFCHGLLAVSLPVEVPIYIELDSSPQMANLYEGLTILHFLQKINVPHIDWVQMNMKCLPGIQLVAHYLRAIQDKSISQKEIKEETFAELDRDTCSKLLLEQFDLKNNEKQISWTSIKILITIYYYLFSGFCNCAFFSSNRPYAAELRMDILQYLIKSSKQFTSYSVESVRKKQRSLGDSNINLDETIIRWDKLQPFTVIFTEWNDPLFVYKNTTVVPRSLINAKVEPVQANIFYRILFYSSVKREQQQREQAQFPDHNQLKHTDFFIRLAALSKKYYGQPICNSCFKQYENTDQSCINCEEKGQLLRPKTTRELDIIEFQMDIARRLEKEYVWTADNYTKALLIYLRIQCRLPVILIGETGNISYLFVNLPVHNFEKFLFYIIGCGKTALIQCLCEKILDDELVVFHMHAGITDENIDQQMQKFVMKANESSIKEGKKRFWVFFDEFNTTLCIGLLKEILCERTLHGRELPDNMRFLAACNPQRWKKNSGSFQDDIGIKKDSYDFQRSNSHLGEDSLIYHVLPIPESMLEYVWDYGFLDGETETSYIQAVLNSCEQLSGTIVLYNSTVKLVAASQQFFRKNEDTSSISLRDVARFCQFYNWFLRNRTEPQDGRISNYNKLNEARLLALLLTYYLRLSGSDLRKSYLNHIKPILEDGTKNDTDISNFLTDLLRKEQEGLIKQIELPLGTAKNRALLDNIFVLYVCTLNRIPVILCGKPGTSKTLAANILLNNLKGKRSNKSFFEKLPELIPVSYQGSKNCTSESVLKVFERADKYLNARENSDILPVIVFDEIGLAELSPHNPLKVLHSKLETDTCKYGFIGISNWHLDAAKTNRTLYLACPDPNRDELILTATTISSSLLPNQTKDNQIKDYVQNLANAYFDLQEHLKTNPQYNNYFGLRDFYSLIKGVVNGLINFSNKQNHNRIIKTQLAINFDGVLDGSDYLWKRFCHHTQYDGSFDLENPPTFIEMIAQSFTDRKGRYLMLIGDNETLNDYAERYIKKKQPNTRTLIGSSLPYDSIPGASYSEQYNQRVLLDVIFSAESNVTLIMRRMDHIYANLYDLFNQNFHKSEQRKFCRIAFDNINYQRVPIHEDFFCIILVERKDLLEKDPPFLNRFEKHVFGTDSLIHSCYTIIASNLLQWINNLAMCSSNKAFPQRKNLFVDYNPDNIRILVMDAFDSLNIPEDYNDNQRDTVIEFCKKQLIRTSSFDLLLLLSYQMKKNDKFKTLIDQCYEIRNKLSFSNLIDQTLKEPTISNHVIYTYTQIYDKIEYLNENNLVVEIKIAAFKTEFELKTKIKEYYQSKTHRLLLIRVDYHHEHKHLLFLKHLIQNVNVELKDFDVWLVLHLQRNLMNDKQDDVLFNGWISLMIDNLNQKELMQIDVLTNPSYPNLLSHANFSLSRTMFNELVNQSFVRIRYTVKSKNKEQLINQRRDSILELFTFGNIDNQPLNDIIKTLLIELIKTVDLNYSYSESKDWRQDLLNNPTIVGSCRSIDSALQMTILLFYCDYFLAFLVEAEKSSLFDSCRFLNSKKGKTYEHLKCIWFDCLRSVNQSIPKTITIIDTVEIPLIFDLRLPCGRLEQQILRHIYETTKNETENLRVNLAMERLRNTIKDQMKYFLLEQDESIKLLNLSEVGFAIIGEDKWNFEEQFCILNNNETKPFKNSTNLYVLIQLQHQFYQVPPQESFDKDRIYRCDYDPLIEISLMNLIELLISPSTIENADSIVQLLNTYGFIAQSILYLNNYEINNLEKLRSFESLLRCVMELLPNDKALVAFKDSCHKPYDKTIFDGTFSTCNDINKFMRILTKRINKNRGDQHEINSFTNCRPLLKLEVEFLKNWLIDHGDEYCTVLDYIYKSNRNFWHYSAKIFKYIDKKFDLMSIVRTSFDEISSIEELKELDKYLSQSNNETRKVQRIMINRINNYLLNDVFNESEENINERNRSTLEEYLTKYFYFFQTNINAYLFESEFQTVVLIAWLKTYLQIYAFLLYEDLHSTIMDNIDKFLAQTESPFCSTLKIFIMKNLCQNYRVNLDELYENFVNRTCLWIRRMFSHHQYQQQRRFNQSIILPTPLYQTKEENMKINNILENNAQTHEWRSLINDCSTNQQLTYCFIMSFVHQYGKIQKKDTSNMAFKTIVDLLETGLFQCFGQIENTFLCLLYNNFPRDKSYFQLNEEMGPNELHRRLLALNITALFLSYKADKKFTFVNSILFNEHGEMPQNYEDHLQSIYLPGLIFDDRNNTNEENRTSRLGYHSMKSSQMSNIHEKPDHLELSISYRFIHMIIHAILLVLHELELLENYRVNYDYCRDHFERDYELICQLSDDPDQCYIWLYKLINHLVNVDFQQDNSQGYDKNVIEFEKYVENQVIIPHIGSIDNEIREYKLAYNKYVKGGNTDLTLYELIDELVNDENTYPLLSFFNTTKNHIINPVDSFQIKLQTLPGADKKYPMTMFFFKQSDDYENIRYLYPIITFVEYLRQKFNYRITRKDAERKTIEEVLSKDSDKTSSKLYENFIEAWYQLKLKEVYVNSQPIKFEHKYSLKEFSQRTEIAKLFINSPKDSNSCLLIGCIKTISDLQNKIVQHFNNIIDSNSTDKRLQSQNVPLQSLQPKHLLFLDKDMISTKLMDDASVVNHEYGMSKEIIYDFEEIEFMIREKVSCLPLIDTGRINMFNYQFELSEENASLINDIRRISEQKALPEKKRDELQKSIDSTQNGDILHCIGLLDQIFTYLRHCERQSVENLTIKTFIEQHIGSKTAFNDELFQDSQFLNTQLTYVVDLYQLFEEIGFDKILRNHIEKDLRGPLLISIDDETCLIDQFIQMTSGNIKIAAGLKTLDCWINMLKRLLLRVSMNTNLKFDVPLQNFACRSDFWTVDVTKNDIQSFKITDDIQLRHALIILKCLEQRKSNPQGKKPSCSTNQRLNTGNSVEPKQTWFPTSNTSQRKVIDPNPTIKKKTRV</sequence>
<dbReference type="PANTHER" id="PTHR22605:SF1">
    <property type="entry name" value="RZ-TYPE DOMAIN-CONTAINING PROTEIN"/>
    <property type="match status" value="1"/>
</dbReference>
<feature type="compositionally biased region" description="Polar residues" evidence="1">
    <location>
        <begin position="3562"/>
        <end position="3598"/>
    </location>
</feature>
<dbReference type="Gene3D" id="3.40.50.300">
    <property type="entry name" value="P-loop containing nucleotide triphosphate hydrolases"/>
    <property type="match status" value="2"/>
</dbReference>
<organism evidence="2 3">
    <name type="scientific">Adineta ricciae</name>
    <name type="common">Rotifer</name>
    <dbReference type="NCBI Taxonomy" id="249248"/>
    <lineage>
        <taxon>Eukaryota</taxon>
        <taxon>Metazoa</taxon>
        <taxon>Spiralia</taxon>
        <taxon>Gnathifera</taxon>
        <taxon>Rotifera</taxon>
        <taxon>Eurotatoria</taxon>
        <taxon>Bdelloidea</taxon>
        <taxon>Adinetida</taxon>
        <taxon>Adinetidae</taxon>
        <taxon>Adineta</taxon>
    </lineage>
</organism>
<dbReference type="GO" id="GO:0016887">
    <property type="term" value="F:ATP hydrolysis activity"/>
    <property type="evidence" value="ECO:0007669"/>
    <property type="project" value="InterPro"/>
</dbReference>
<dbReference type="SUPFAM" id="SSF52540">
    <property type="entry name" value="P-loop containing nucleoside triphosphate hydrolases"/>
    <property type="match status" value="2"/>
</dbReference>
<evidence type="ECO:0000313" key="2">
    <source>
        <dbReference type="EMBL" id="CAF1408387.1"/>
    </source>
</evidence>
<name>A0A815LDE5_ADIRI</name>
<evidence type="ECO:0000313" key="3">
    <source>
        <dbReference type="Proteomes" id="UP000663828"/>
    </source>
</evidence>
<dbReference type="InterPro" id="IPR031248">
    <property type="entry name" value="RNF213"/>
</dbReference>
<dbReference type="PANTHER" id="PTHR22605">
    <property type="entry name" value="RZ-TYPE DOMAIN-CONTAINING PROTEIN"/>
    <property type="match status" value="1"/>
</dbReference>
<proteinExistence type="predicted"/>